<name>A0ABW0K339_9BACL</name>
<dbReference type="RefSeq" id="WP_270885929.1">
    <property type="nucleotide sequence ID" value="NZ_JAQFVF010000092.1"/>
</dbReference>
<reference evidence="2" key="1">
    <citation type="journal article" date="2019" name="Int. J. Syst. Evol. Microbiol.">
        <title>The Global Catalogue of Microorganisms (GCM) 10K type strain sequencing project: providing services to taxonomists for standard genome sequencing and annotation.</title>
        <authorList>
            <consortium name="The Broad Institute Genomics Platform"/>
            <consortium name="The Broad Institute Genome Sequencing Center for Infectious Disease"/>
            <person name="Wu L."/>
            <person name="Ma J."/>
        </authorList>
    </citation>
    <scope>NUCLEOTIDE SEQUENCE [LARGE SCALE GENOMIC DNA]</scope>
    <source>
        <strain evidence="2">KACC 11904</strain>
    </source>
</reference>
<accession>A0ABW0K339</accession>
<organism evidence="1 2">
    <name type="scientific">Paenibacillus aestuarii</name>
    <dbReference type="NCBI Taxonomy" id="516965"/>
    <lineage>
        <taxon>Bacteria</taxon>
        <taxon>Bacillati</taxon>
        <taxon>Bacillota</taxon>
        <taxon>Bacilli</taxon>
        <taxon>Bacillales</taxon>
        <taxon>Paenibacillaceae</taxon>
        <taxon>Paenibacillus</taxon>
    </lineage>
</organism>
<dbReference type="Proteomes" id="UP001596044">
    <property type="component" value="Unassembled WGS sequence"/>
</dbReference>
<evidence type="ECO:0000313" key="2">
    <source>
        <dbReference type="Proteomes" id="UP001596044"/>
    </source>
</evidence>
<gene>
    <name evidence="1" type="ORF">ACFPOG_06165</name>
</gene>
<protein>
    <submittedName>
        <fullName evidence="1">Uncharacterized protein</fullName>
    </submittedName>
</protein>
<keyword evidence="2" id="KW-1185">Reference proteome</keyword>
<comment type="caution">
    <text evidence="1">The sequence shown here is derived from an EMBL/GenBank/DDBJ whole genome shotgun (WGS) entry which is preliminary data.</text>
</comment>
<sequence length="167" mass="18952">MENVLEYAADQPNLPPMHGFEEVHETPRKKLSLKYLVTLIDGLQEENRRLLGRVAELEMQIASLCSSQKETATTAVSVDKEQRKQDYMSGASMMPMDMSLALAADHADEKLSLEKLAQLVIEHHDPMQEETALVVQAAPLMPRSKRHAVVKESFWHKLFSRPLFGRL</sequence>
<proteinExistence type="predicted"/>
<evidence type="ECO:0000313" key="1">
    <source>
        <dbReference type="EMBL" id="MFC5447835.1"/>
    </source>
</evidence>
<dbReference type="EMBL" id="JBHSMJ010000009">
    <property type="protein sequence ID" value="MFC5447835.1"/>
    <property type="molecule type" value="Genomic_DNA"/>
</dbReference>